<evidence type="ECO:0000256" key="1">
    <source>
        <dbReference type="ARBA" id="ARBA00009995"/>
    </source>
</evidence>
<dbReference type="GO" id="GO:0080044">
    <property type="term" value="F:quercetin 7-O-glucosyltransferase activity"/>
    <property type="evidence" value="ECO:0007669"/>
    <property type="project" value="TreeGrafter"/>
</dbReference>
<feature type="coiled-coil region" evidence="5">
    <location>
        <begin position="442"/>
        <end position="476"/>
    </location>
</feature>
<dbReference type="EMBL" id="JXTC01000044">
    <property type="protein sequence ID" value="PON95501.1"/>
    <property type="molecule type" value="Genomic_DNA"/>
</dbReference>
<gene>
    <name evidence="7" type="ORF">TorRG33x02_086470</name>
</gene>
<keyword evidence="5" id="KW-0175">Coiled coil</keyword>
<evidence type="ECO:0000313" key="7">
    <source>
        <dbReference type="EMBL" id="PON95501.1"/>
    </source>
</evidence>
<dbReference type="InParanoid" id="A0A2P5FCI7"/>
<evidence type="ECO:0000256" key="5">
    <source>
        <dbReference type="SAM" id="Coils"/>
    </source>
</evidence>
<dbReference type="EC" id="2.4.1.-" evidence="4"/>
<evidence type="ECO:0000256" key="3">
    <source>
        <dbReference type="RuleBase" id="RU003718"/>
    </source>
</evidence>
<dbReference type="Gene3D" id="3.40.50.2000">
    <property type="entry name" value="Glycogen Phosphorylase B"/>
    <property type="match status" value="2"/>
</dbReference>
<comment type="similarity">
    <text evidence="1 3">Belongs to the UDP-glycosyltransferase family.</text>
</comment>
<name>A0A2P5FCI7_TREOI</name>
<proteinExistence type="inferred from homology"/>
<dbReference type="PANTHER" id="PTHR11926">
    <property type="entry name" value="GLUCOSYL/GLUCURONOSYL TRANSFERASES"/>
    <property type="match status" value="1"/>
</dbReference>
<comment type="caution">
    <text evidence="7">The sequence shown here is derived from an EMBL/GenBank/DDBJ whole genome shotgun (WGS) entry which is preliminary data.</text>
</comment>
<keyword evidence="3" id="KW-0328">Glycosyltransferase</keyword>
<organism evidence="7 8">
    <name type="scientific">Trema orientale</name>
    <name type="common">Charcoal tree</name>
    <name type="synonym">Celtis orientalis</name>
    <dbReference type="NCBI Taxonomy" id="63057"/>
    <lineage>
        <taxon>Eukaryota</taxon>
        <taxon>Viridiplantae</taxon>
        <taxon>Streptophyta</taxon>
        <taxon>Embryophyta</taxon>
        <taxon>Tracheophyta</taxon>
        <taxon>Spermatophyta</taxon>
        <taxon>Magnoliopsida</taxon>
        <taxon>eudicotyledons</taxon>
        <taxon>Gunneridae</taxon>
        <taxon>Pentapetalae</taxon>
        <taxon>rosids</taxon>
        <taxon>fabids</taxon>
        <taxon>Rosales</taxon>
        <taxon>Cannabaceae</taxon>
        <taxon>Trema</taxon>
    </lineage>
</organism>
<dbReference type="FunFam" id="3.40.50.2000:FF:000019">
    <property type="entry name" value="Glycosyltransferase"/>
    <property type="match status" value="1"/>
</dbReference>
<dbReference type="FunCoup" id="A0A2P5FCI7">
    <property type="interactions" value="85"/>
</dbReference>
<dbReference type="InterPro" id="IPR002213">
    <property type="entry name" value="UDP_glucos_trans"/>
</dbReference>
<reference evidence="8" key="1">
    <citation type="submission" date="2016-06" db="EMBL/GenBank/DDBJ databases">
        <title>Parallel loss of symbiosis genes in relatives of nitrogen-fixing non-legume Parasponia.</title>
        <authorList>
            <person name="Van Velzen R."/>
            <person name="Holmer R."/>
            <person name="Bu F."/>
            <person name="Rutten L."/>
            <person name="Van Zeijl A."/>
            <person name="Liu W."/>
            <person name="Santuari L."/>
            <person name="Cao Q."/>
            <person name="Sharma T."/>
            <person name="Shen D."/>
            <person name="Roswanjaya Y."/>
            <person name="Wardhani T."/>
            <person name="Kalhor M.S."/>
            <person name="Jansen J."/>
            <person name="Van den Hoogen J."/>
            <person name="Gungor B."/>
            <person name="Hartog M."/>
            <person name="Hontelez J."/>
            <person name="Verver J."/>
            <person name="Yang W.-C."/>
            <person name="Schijlen E."/>
            <person name="Repin R."/>
            <person name="Schilthuizen M."/>
            <person name="Schranz E."/>
            <person name="Heidstra R."/>
            <person name="Miyata K."/>
            <person name="Fedorova E."/>
            <person name="Kohlen W."/>
            <person name="Bisseling T."/>
            <person name="Smit S."/>
            <person name="Geurts R."/>
        </authorList>
    </citation>
    <scope>NUCLEOTIDE SEQUENCE [LARGE SCALE GENOMIC DNA]</scope>
    <source>
        <strain evidence="8">cv. RG33-2</strain>
    </source>
</reference>
<feature type="region of interest" description="Disordered" evidence="6">
    <location>
        <begin position="45"/>
        <end position="64"/>
    </location>
</feature>
<keyword evidence="2 3" id="KW-0808">Transferase</keyword>
<dbReference type="AlphaFoldDB" id="A0A2P5FCI7"/>
<dbReference type="SUPFAM" id="SSF53756">
    <property type="entry name" value="UDP-Glycosyltransferase/glycogen phosphorylase"/>
    <property type="match status" value="1"/>
</dbReference>
<dbReference type="Proteomes" id="UP000237000">
    <property type="component" value="Unassembled WGS sequence"/>
</dbReference>
<dbReference type="Pfam" id="PF00201">
    <property type="entry name" value="UDPGT"/>
    <property type="match status" value="1"/>
</dbReference>
<evidence type="ECO:0000313" key="8">
    <source>
        <dbReference type="Proteomes" id="UP000237000"/>
    </source>
</evidence>
<keyword evidence="8" id="KW-1185">Reference proteome</keyword>
<sequence length="502" mass="55989">MARPRFILVTYPAQGHINPSLQFAKRLAHVGADVTFVTAISAHRRMAKGSGREPDPKASGTTTPNGSVISFVPFSDGYDDGFKHGVDDYDSYRSEMTRRGTQAVSDLVVSAQNDGRPYTCLVYTLLLPWAGLAADALGLPSVLLWIQPATVFDAYYYYFHGHGEVIRENSKRQPPSKTTLPGLSLEFAPQDLPSFMDAADTYSFVIPVFQEQFEMLEKVNQPRILVNTFDELEAEALRAVRDLSLIGIGPLIPSAFLDERDPSDKSFGGDLFRRSEDKYMEWLNSKPKTTVVYVSFGSILNLSRQQMEEIAKGLLSFGRPFLWVIREKSPNDKGTKENDKDETAELSCREELEKLGMIVPWCSQVEVLSSESLGCFVTHCGWNSTLESLASGVPVVAFPKWTDQGTNAKLIEEVWKTGVRVKPNEEGIVQSEEIKRCLGLVMEGIENGVENGEEKREEMRRNAKKWKNLAREAVKEDGSSDKNLKAFVADMIHGAEGKLLLE</sequence>
<accession>A0A2P5FCI7</accession>
<evidence type="ECO:0000256" key="6">
    <source>
        <dbReference type="SAM" id="MobiDB-lite"/>
    </source>
</evidence>
<dbReference type="OrthoDB" id="5835829at2759"/>
<dbReference type="GO" id="GO:0080043">
    <property type="term" value="F:quercetin 3-O-glucosyltransferase activity"/>
    <property type="evidence" value="ECO:0007669"/>
    <property type="project" value="TreeGrafter"/>
</dbReference>
<dbReference type="CDD" id="cd03784">
    <property type="entry name" value="GT1_Gtf-like"/>
    <property type="match status" value="1"/>
</dbReference>
<dbReference type="PROSITE" id="PS00375">
    <property type="entry name" value="UDPGT"/>
    <property type="match status" value="1"/>
</dbReference>
<dbReference type="PANTHER" id="PTHR11926:SF870">
    <property type="entry name" value="UDP-GLYCOSYLTRANSFERASE 75B1"/>
    <property type="match status" value="1"/>
</dbReference>
<dbReference type="InterPro" id="IPR035595">
    <property type="entry name" value="UDP_glycos_trans_CS"/>
</dbReference>
<evidence type="ECO:0000256" key="2">
    <source>
        <dbReference type="ARBA" id="ARBA00022679"/>
    </source>
</evidence>
<protein>
    <recommendedName>
        <fullName evidence="4">Glycosyltransferase</fullName>
        <ecNumber evidence="4">2.4.1.-</ecNumber>
    </recommendedName>
</protein>
<evidence type="ECO:0000256" key="4">
    <source>
        <dbReference type="RuleBase" id="RU362057"/>
    </source>
</evidence>